<organism evidence="3 4">
    <name type="scientific">Agrobacterium bohemicum</name>
    <dbReference type="NCBI Taxonomy" id="2052828"/>
    <lineage>
        <taxon>Bacteria</taxon>
        <taxon>Pseudomonadati</taxon>
        <taxon>Pseudomonadota</taxon>
        <taxon>Alphaproteobacteria</taxon>
        <taxon>Hyphomicrobiales</taxon>
        <taxon>Rhizobiaceae</taxon>
        <taxon>Rhizobium/Agrobacterium group</taxon>
        <taxon>Agrobacterium</taxon>
    </lineage>
</organism>
<gene>
    <name evidence="3" type="ORF">ATO67_08225</name>
</gene>
<evidence type="ECO:0000313" key="3">
    <source>
        <dbReference type="EMBL" id="KXG85191.1"/>
    </source>
</evidence>
<dbReference type="GO" id="GO:0043190">
    <property type="term" value="C:ATP-binding cassette (ABC) transporter complex"/>
    <property type="evidence" value="ECO:0007669"/>
    <property type="project" value="InterPro"/>
</dbReference>
<dbReference type="Gene3D" id="3.40.190.10">
    <property type="entry name" value="Periplasmic binding protein-like II"/>
    <property type="match status" value="1"/>
</dbReference>
<name>A0A135P180_9HYPH</name>
<accession>A0A135P180</accession>
<dbReference type="Gene3D" id="3.40.190.100">
    <property type="entry name" value="Glycine betaine-binding periplasmic protein, domain 2"/>
    <property type="match status" value="1"/>
</dbReference>
<dbReference type="GO" id="GO:0033265">
    <property type="term" value="F:choline binding"/>
    <property type="evidence" value="ECO:0007669"/>
    <property type="project" value="InterPro"/>
</dbReference>
<dbReference type="CDD" id="cd13640">
    <property type="entry name" value="PBP2_ChoX"/>
    <property type="match status" value="1"/>
</dbReference>
<dbReference type="GO" id="GO:0042597">
    <property type="term" value="C:periplasmic space"/>
    <property type="evidence" value="ECO:0007669"/>
    <property type="project" value="InterPro"/>
</dbReference>
<evidence type="ECO:0000256" key="1">
    <source>
        <dbReference type="SAM" id="SignalP"/>
    </source>
</evidence>
<keyword evidence="1" id="KW-0732">Signal</keyword>
<dbReference type="AlphaFoldDB" id="A0A135P180"/>
<dbReference type="NCBIfam" id="TIGR03414">
    <property type="entry name" value="ABC_choline_bnd"/>
    <property type="match status" value="1"/>
</dbReference>
<feature type="chain" id="PRO_5007466921" evidence="1">
    <location>
        <begin position="28"/>
        <end position="317"/>
    </location>
</feature>
<dbReference type="Pfam" id="PF04069">
    <property type="entry name" value="OpuAC"/>
    <property type="match status" value="1"/>
</dbReference>
<dbReference type="InterPro" id="IPR017783">
    <property type="entry name" value="ABC_choline_sub-bd"/>
</dbReference>
<comment type="caution">
    <text evidence="3">The sequence shown here is derived from an EMBL/GenBank/DDBJ whole genome shotgun (WGS) entry which is preliminary data.</text>
</comment>
<evidence type="ECO:0000313" key="4">
    <source>
        <dbReference type="Proteomes" id="UP000070498"/>
    </source>
</evidence>
<evidence type="ECO:0000259" key="2">
    <source>
        <dbReference type="Pfam" id="PF04069"/>
    </source>
</evidence>
<protein>
    <submittedName>
        <fullName evidence="3">Glycine/betaine ABC transporter substrate-binding protein</fullName>
    </submittedName>
</protein>
<proteinExistence type="predicted"/>
<dbReference type="SUPFAM" id="SSF53850">
    <property type="entry name" value="Periplasmic binding protein-like II"/>
    <property type="match status" value="1"/>
</dbReference>
<dbReference type="EMBL" id="LNUW01000034">
    <property type="protein sequence ID" value="KXG85191.1"/>
    <property type="molecule type" value="Genomic_DNA"/>
</dbReference>
<sequence>MNRNSRTGRITTGILLIVAAFAGNANAADDAACKAIRLSDPGWTDITATNGVASVVLSALGYEPDVKTLSVPIGYQSMKNGEIDVFLGNWMPAQKAFVDDLNAAKAIEVIGQNLEGAKFTLAVPSYMAEKGIKSFADLSKHADEFDKKIYGIEPGAPANQNIQKIIADEKFGLKDWELVESGEQAMLSQVERAGKLKKGVVFLAWAPHPMNEKFSIEYLSGGDDYFGPNFGGAQVYTLARTGWTAQCPNAASLFKNLKFDVGMENKLMGEILGGQTSTDAATAWLKANPKVIDTWLFGVTTLDGKPGDAAVKAAVGL</sequence>
<dbReference type="STRING" id="2052828.ATO67_08225"/>
<dbReference type="InterPro" id="IPR007210">
    <property type="entry name" value="ABC_Gly_betaine_transp_sub-bd"/>
</dbReference>
<dbReference type="RefSeq" id="WP_067646696.1">
    <property type="nucleotide sequence ID" value="NZ_KQ961026.1"/>
</dbReference>
<dbReference type="GO" id="GO:0015871">
    <property type="term" value="P:choline transport"/>
    <property type="evidence" value="ECO:0007669"/>
    <property type="project" value="InterPro"/>
</dbReference>
<dbReference type="GO" id="GO:0022857">
    <property type="term" value="F:transmembrane transporter activity"/>
    <property type="evidence" value="ECO:0007669"/>
    <property type="project" value="InterPro"/>
</dbReference>
<feature type="domain" description="ABC-type glycine betaine transport system substrate-binding" evidence="2">
    <location>
        <begin position="35"/>
        <end position="286"/>
    </location>
</feature>
<dbReference type="Proteomes" id="UP000070498">
    <property type="component" value="Unassembled WGS sequence"/>
</dbReference>
<feature type="signal peptide" evidence="1">
    <location>
        <begin position="1"/>
        <end position="27"/>
    </location>
</feature>
<reference evidence="3 4" key="1">
    <citation type="submission" date="2015-11" db="EMBL/GenBank/DDBJ databases">
        <title>Draft genome sequence of Agrobacterium sp. R89-1.</title>
        <authorList>
            <person name="Zahradnik J."/>
            <person name="Kyslikova E."/>
            <person name="Palyzova A."/>
            <person name="Kyslik P."/>
        </authorList>
    </citation>
    <scope>NUCLEOTIDE SEQUENCE [LARGE SCALE GENOMIC DNA]</scope>
    <source>
        <strain evidence="3 4">R89-1</strain>
    </source>
</reference>
<keyword evidence="4" id="KW-1185">Reference proteome</keyword>